<evidence type="ECO:0000256" key="1">
    <source>
        <dbReference type="SAM" id="MobiDB-lite"/>
    </source>
</evidence>
<proteinExistence type="predicted"/>
<sequence length="523" mass="57771">MIERAKTTLLVLLVGLSLLQSYLLAYSMPGLGATVKTEQDYINAEPLGEEASVEDVVFPEELVIHFGGDKHTVLYPGSTFYDMILKERIQGREFKGFQRNPVNVLNWDEVRRNDIGVELRFHNGIPVDLLKKLLKVQGDLLFLNETIDRIWIFKTKDTEDVRTFFFTADGEKVYESAQADLTVRDVQDYVGFGEYQTKYTVTADGIYLPDKPMQSVEMVFPYEVYSPDLMQRNLFFDPGTTKALEDRNGSQIFTDGKRGLQVEQNGKWITYTNPAASQSKDNLLGDNVYASVEFINEHGGWDGVHRFVNASPDKDGKAAKTIMFQQYLNNYPVIETRNFQYGTIRLTLQQGTVTDYTRSLITLADKAKSRQARWLPGGDDLLKALEKYERRSEAVRVFPALQAQPMEDNELRFVPVWGVLLKDGTNDVLLQAYPAGYTPPKTEDETMAPPDGKAADSAGGKESADASVDAGANENAVSGKSGGSGKTASTDGGGSALNKTGTAAGLNAGTMKIKLGGNAALPR</sequence>
<comment type="caution">
    <text evidence="3">The sequence shown here is derived from an EMBL/GenBank/DDBJ whole genome shotgun (WGS) entry which is preliminary data.</text>
</comment>
<dbReference type="Gene3D" id="3.30.310.160">
    <property type="entry name" value="YycH protein, domain 2"/>
    <property type="match status" value="1"/>
</dbReference>
<dbReference type="Proteomes" id="UP000600247">
    <property type="component" value="Unassembled WGS sequence"/>
</dbReference>
<dbReference type="CDD" id="cd15787">
    <property type="entry name" value="YycH_N"/>
    <property type="match status" value="1"/>
</dbReference>
<organism evidence="3 4">
    <name type="scientific">Paenibacillus radicis</name>
    <name type="common">ex Gao et al. 2016</name>
    <dbReference type="NCBI Taxonomy" id="1737354"/>
    <lineage>
        <taxon>Bacteria</taxon>
        <taxon>Bacillati</taxon>
        <taxon>Bacillota</taxon>
        <taxon>Bacilli</taxon>
        <taxon>Bacillales</taxon>
        <taxon>Paenibacillaceae</taxon>
        <taxon>Paenibacillus</taxon>
    </lineage>
</organism>
<dbReference type="RefSeq" id="WP_188889918.1">
    <property type="nucleotide sequence ID" value="NZ_BMHY01000005.1"/>
</dbReference>
<name>A0A917M0P6_9BACL</name>
<dbReference type="Pfam" id="PF07435">
    <property type="entry name" value="YycH"/>
    <property type="match status" value="1"/>
</dbReference>
<gene>
    <name evidence="3" type="ORF">GCM10010918_29010</name>
</gene>
<evidence type="ECO:0000313" key="4">
    <source>
        <dbReference type="Proteomes" id="UP000600247"/>
    </source>
</evidence>
<dbReference type="InterPro" id="IPR009996">
    <property type="entry name" value="YycH"/>
</dbReference>
<evidence type="ECO:0000259" key="2">
    <source>
        <dbReference type="Pfam" id="PF07435"/>
    </source>
</evidence>
<feature type="region of interest" description="Disordered" evidence="1">
    <location>
        <begin position="435"/>
        <end position="503"/>
    </location>
</feature>
<reference evidence="3 4" key="1">
    <citation type="journal article" date="2014" name="Int. J. Syst. Evol. Microbiol.">
        <title>Complete genome sequence of Corynebacterium casei LMG S-19264T (=DSM 44701T), isolated from a smear-ripened cheese.</title>
        <authorList>
            <consortium name="US DOE Joint Genome Institute (JGI-PGF)"/>
            <person name="Walter F."/>
            <person name="Albersmeier A."/>
            <person name="Kalinowski J."/>
            <person name="Ruckert C."/>
        </authorList>
    </citation>
    <scope>NUCLEOTIDE SEQUENCE [LARGE SCALE GENOMIC DNA]</scope>
    <source>
        <strain evidence="3 4">CGMCC 1.15286</strain>
    </source>
</reference>
<keyword evidence="4" id="KW-1185">Reference proteome</keyword>
<accession>A0A917M0P6</accession>
<dbReference type="InterPro" id="IPR042274">
    <property type="entry name" value="YycH/YycI_2"/>
</dbReference>
<feature type="domain" description="Regulatory protein YycH" evidence="2">
    <location>
        <begin position="3"/>
        <end position="389"/>
    </location>
</feature>
<feature type="compositionally biased region" description="Gly residues" evidence="1">
    <location>
        <begin position="480"/>
        <end position="495"/>
    </location>
</feature>
<evidence type="ECO:0000313" key="3">
    <source>
        <dbReference type="EMBL" id="GGG71624.1"/>
    </source>
</evidence>
<protein>
    <recommendedName>
        <fullName evidence="2">Regulatory protein YycH domain-containing protein</fullName>
    </recommendedName>
</protein>
<dbReference type="AlphaFoldDB" id="A0A917M0P6"/>
<dbReference type="EMBL" id="BMHY01000005">
    <property type="protein sequence ID" value="GGG71624.1"/>
    <property type="molecule type" value="Genomic_DNA"/>
</dbReference>